<dbReference type="RefSeq" id="WP_011045630.1">
    <property type="nucleotide sequence ID" value="NC_003910.7"/>
</dbReference>
<dbReference type="STRING" id="167879.CPS_4911"/>
<evidence type="ECO:0000313" key="5">
    <source>
        <dbReference type="EMBL" id="AAZ27136.1"/>
    </source>
</evidence>
<evidence type="ECO:0000259" key="4">
    <source>
        <dbReference type="Pfam" id="PF00291"/>
    </source>
</evidence>
<comment type="cofactor">
    <cofactor evidence="1">
        <name>pyridoxal 5'-phosphate</name>
        <dbReference type="ChEBI" id="CHEBI:597326"/>
    </cofactor>
</comment>
<accession>Q47UH3</accession>
<name>Q47UH3_COLP3</name>
<keyword evidence="5" id="KW-0456">Lyase</keyword>
<dbReference type="Pfam" id="PF00291">
    <property type="entry name" value="PALP"/>
    <property type="match status" value="1"/>
</dbReference>
<evidence type="ECO:0000256" key="2">
    <source>
        <dbReference type="ARBA" id="ARBA00022898"/>
    </source>
</evidence>
<dbReference type="PANTHER" id="PTHR42937">
    <property type="match status" value="1"/>
</dbReference>
<dbReference type="NCBIfam" id="TIGR01747">
    <property type="entry name" value="diampropi_NH3ly"/>
    <property type="match status" value="1"/>
</dbReference>
<dbReference type="Proteomes" id="UP000000547">
    <property type="component" value="Chromosome"/>
</dbReference>
<dbReference type="GO" id="GO:0008838">
    <property type="term" value="F:diaminopropionate ammonia-lyase activity"/>
    <property type="evidence" value="ECO:0007669"/>
    <property type="project" value="UniProtKB-EC"/>
</dbReference>
<dbReference type="SUPFAM" id="SSF53686">
    <property type="entry name" value="Tryptophan synthase beta subunit-like PLP-dependent enzymes"/>
    <property type="match status" value="1"/>
</dbReference>
<gene>
    <name evidence="5" type="primary">dpaL</name>
    <name evidence="5" type="ordered locus">CPS_4911</name>
</gene>
<feature type="region of interest" description="Disordered" evidence="3">
    <location>
        <begin position="1"/>
        <end position="24"/>
    </location>
</feature>
<dbReference type="KEGG" id="cps:CPS_4911"/>
<organism evidence="5 6">
    <name type="scientific">Colwellia psychrerythraea (strain 34H / ATCC BAA-681)</name>
    <name type="common">Vibrio psychroerythus</name>
    <dbReference type="NCBI Taxonomy" id="167879"/>
    <lineage>
        <taxon>Bacteria</taxon>
        <taxon>Pseudomonadati</taxon>
        <taxon>Pseudomonadota</taxon>
        <taxon>Gammaproteobacteria</taxon>
        <taxon>Alteromonadales</taxon>
        <taxon>Colwelliaceae</taxon>
        <taxon>Colwellia</taxon>
    </lineage>
</organism>
<dbReference type="AlphaFoldDB" id="Q47UH3"/>
<dbReference type="NCBIfam" id="NF006058">
    <property type="entry name" value="PRK08206.1"/>
    <property type="match status" value="1"/>
</dbReference>
<keyword evidence="2" id="KW-0663">Pyridoxal phosphate</keyword>
<dbReference type="InterPro" id="IPR010081">
    <property type="entry name" value="DiNH2opropionate_NH3_lyase"/>
</dbReference>
<protein>
    <submittedName>
        <fullName evidence="5">Diaminopropionate ammonia-lyase</fullName>
        <ecNumber evidence="5">4.3.1.15</ecNumber>
    </submittedName>
</protein>
<evidence type="ECO:0000256" key="3">
    <source>
        <dbReference type="SAM" id="MobiDB-lite"/>
    </source>
</evidence>
<dbReference type="DNASU" id="3521392"/>
<dbReference type="EC" id="4.3.1.15" evidence="5"/>
<feature type="domain" description="Tryptophan synthase beta chain-like PALP" evidence="4">
    <location>
        <begin position="46"/>
        <end position="379"/>
    </location>
</feature>
<dbReference type="PANTHER" id="PTHR42937:SF1">
    <property type="entry name" value="DIAMINOPROPIONATE AMMONIA-LYASE"/>
    <property type="match status" value="1"/>
</dbReference>
<dbReference type="HOGENOM" id="CLU_021802_8_0_6"/>
<sequence>MLKQNSRLTHFANPAAHRENQYSDAQRDVLSVEKSVDVIANIKTWPAYSTTPLHSLSDMATDAGLAAIWYKDESERFGLKSFKALGGAYAVACQLQNLLEQRLGKRPSIADLLEGRLKEDVAEIVVTCATDGNHGRSVAWGAQMFGCGCIIYIHRDVSEGRKVAMEAFDAEVIRITGNYDESVRQAGADAKAHGRIIVSDTSYEGYMEVPKDVALGYTVMLAETVEQLDGEIPTHVFVQGGVGGLASAVAGYFWDLWGDRRPRFVVVEPEQANCLQLSAKAGEPVVVKGDLDTLMAGLACGEVSLLAWQILSNGADDFMTLSEDAIADTMSLLAKGYKGDPAIEAGESAVPGLAAAINARAQDTFAKALNLDAQSKVLVIGTEGATDPELYQQLVG</sequence>
<dbReference type="EMBL" id="CP000083">
    <property type="protein sequence ID" value="AAZ27136.1"/>
    <property type="molecule type" value="Genomic_DNA"/>
</dbReference>
<dbReference type="CDD" id="cd00640">
    <property type="entry name" value="Trp-synth-beta_II"/>
    <property type="match status" value="1"/>
</dbReference>
<evidence type="ECO:0000256" key="1">
    <source>
        <dbReference type="ARBA" id="ARBA00001933"/>
    </source>
</evidence>
<dbReference type="Gene3D" id="3.40.50.1100">
    <property type="match status" value="2"/>
</dbReference>
<proteinExistence type="predicted"/>
<dbReference type="InterPro" id="IPR036052">
    <property type="entry name" value="TrpB-like_PALP_sf"/>
</dbReference>
<dbReference type="InterPro" id="IPR001926">
    <property type="entry name" value="TrpB-like_PALP"/>
</dbReference>
<dbReference type="GO" id="GO:0030170">
    <property type="term" value="F:pyridoxal phosphate binding"/>
    <property type="evidence" value="ECO:0007669"/>
    <property type="project" value="InterPro"/>
</dbReference>
<reference evidence="5" key="1">
    <citation type="journal article" date="2005" name="Proc. Natl. Acad. Sci. U.S.A.">
        <title>The psychrophilic lifestyle as revealed by the genome sequence of Colwellia psychrerythraea 34H through genomic and proteomic analyses.</title>
        <authorList>
            <person name="Methe B.A."/>
            <person name="Nelson K.E."/>
            <person name="Deming J.W."/>
            <person name="Momen B."/>
            <person name="Melamud E."/>
            <person name="Zhang X."/>
            <person name="Moult J."/>
            <person name="Madupu R."/>
            <person name="Nelson W.C."/>
            <person name="Dodson R.J."/>
            <person name="Brinkac L.M."/>
            <person name="Daugherty S.C."/>
            <person name="Durkin A.S."/>
            <person name="DeBoy R.T."/>
            <person name="Kolonay J.F."/>
            <person name="Sullivan S.A."/>
            <person name="Zhou L."/>
            <person name="Davidsen T.M."/>
            <person name="Wu M."/>
            <person name="Huston A.L."/>
            <person name="Lewis M."/>
            <person name="Weaver B."/>
            <person name="Weidman J.F."/>
            <person name="Khouri H."/>
            <person name="Utterback T.R."/>
            <person name="Feldblyum T.V."/>
            <person name="Fraser C.M."/>
        </authorList>
    </citation>
    <scope>NUCLEOTIDE SEQUENCE [LARGE SCALE GENOMIC DNA]</scope>
    <source>
        <strain evidence="5">34H</strain>
    </source>
</reference>
<evidence type="ECO:0000313" key="6">
    <source>
        <dbReference type="Proteomes" id="UP000000547"/>
    </source>
</evidence>